<gene>
    <name evidence="23" type="ORF">GOMPHAMPRED_006296</name>
</gene>
<dbReference type="GO" id="GO:0005886">
    <property type="term" value="C:plasma membrane"/>
    <property type="evidence" value="ECO:0007669"/>
    <property type="project" value="UniProtKB-SubCell"/>
</dbReference>
<evidence type="ECO:0000256" key="15">
    <source>
        <dbReference type="ARBA" id="ARBA00023316"/>
    </source>
</evidence>
<dbReference type="GO" id="GO:0009986">
    <property type="term" value="C:cell surface"/>
    <property type="evidence" value="ECO:0007669"/>
    <property type="project" value="TreeGrafter"/>
</dbReference>
<feature type="transmembrane region" description="Helical" evidence="22">
    <location>
        <begin position="234"/>
        <end position="257"/>
    </location>
</feature>
<evidence type="ECO:0000256" key="20">
    <source>
        <dbReference type="RuleBase" id="RU004335"/>
    </source>
</evidence>
<evidence type="ECO:0000256" key="12">
    <source>
        <dbReference type="ARBA" id="ARBA00023136"/>
    </source>
</evidence>
<keyword evidence="13" id="KW-0325">Glycoprotein</keyword>
<keyword evidence="10" id="KW-0378">Hydrolase</keyword>
<evidence type="ECO:0000256" key="22">
    <source>
        <dbReference type="SAM" id="Phobius"/>
    </source>
</evidence>
<evidence type="ECO:0000256" key="6">
    <source>
        <dbReference type="ARBA" id="ARBA00022475"/>
    </source>
</evidence>
<sequence length="599" mass="64839">MASQDPAHHDYNDINPPPAPPQHRNLVSPEMSRGPAYPGQQSYYNNNPNPFNDSNVTLSQRSSRTSSIMGGPAMADARHNRSEPLRGYSDSLHSGSSESGHYNSSHMQPGHRSPGEGGMLMGTYPPYSDNPYNRYSSVWDNTVEQPINPDDIADDGDDGLGPANLSKRRSILGRARSNQSLPIAPGIVSASTASKVGEADPHGIYGPVTAADQRGFERGKMLAEEAAARKRKRLIFIVLGILVVIAVIVAGTVAGILTARKSSGSGLNNNNSAAADDATLLTSQSSEIKNLMNNKNLHRVFPGMDYTPFNAQYPDCLVNPPSQNNVTRDMAVLSQLTNTIRLYGTDCNQTDMVLEAFNVLGIKDMKVWLGVWLDNNQTTNDRGMNAMWDILSRKSQDPFAGVIIGNEVLFRKDMTLAQLGDVVSGVRSNFSSLGYNLPIAIADLGDNWTAALVEVVDVVMSNVHPFFAGVTAQAATAWTMNFWETKDVALTAGDSSKKNIISETGWPSGGGNDCGAATCTSDQEGAIASVDNMNIFMEGFVCPALKNGTTYFWFEAFDEPWKVQFNTPTDQWETQWGLMDPGRNLKSGIQIPDCGGQTV</sequence>
<evidence type="ECO:0000256" key="1">
    <source>
        <dbReference type="ARBA" id="ARBA00000382"/>
    </source>
</evidence>
<dbReference type="OrthoDB" id="68336at2759"/>
<feature type="compositionally biased region" description="Basic and acidic residues" evidence="21">
    <location>
        <begin position="1"/>
        <end position="12"/>
    </location>
</feature>
<dbReference type="FunFam" id="3.20.20.80:FF:000151">
    <property type="entry name" value="Glucan endo-1,3-beta-glucosidase btgC"/>
    <property type="match status" value="1"/>
</dbReference>
<keyword evidence="14" id="KW-0119">Carbohydrate metabolism</keyword>
<keyword evidence="24" id="KW-1185">Reference proteome</keyword>
<evidence type="ECO:0000256" key="4">
    <source>
        <dbReference type="ARBA" id="ARBA00008773"/>
    </source>
</evidence>
<evidence type="ECO:0000256" key="21">
    <source>
        <dbReference type="SAM" id="MobiDB-lite"/>
    </source>
</evidence>
<evidence type="ECO:0000256" key="17">
    <source>
        <dbReference type="ARBA" id="ARBA00037649"/>
    </source>
</evidence>
<comment type="catalytic activity">
    <reaction evidence="1">
        <text>Hydrolysis of (1-&gt;3)-beta-D-glucosidic linkages in (1-&gt;3)-beta-D-glucans.</text>
        <dbReference type="EC" id="3.2.1.39"/>
    </reaction>
</comment>
<dbReference type="SUPFAM" id="SSF51445">
    <property type="entry name" value="(Trans)glycosidases"/>
    <property type="match status" value="1"/>
</dbReference>
<dbReference type="PANTHER" id="PTHR16631">
    <property type="entry name" value="GLUCAN 1,3-BETA-GLUCOSIDASE"/>
    <property type="match status" value="1"/>
</dbReference>
<dbReference type="EMBL" id="CAJPDQ010000004">
    <property type="protein sequence ID" value="CAF9908748.1"/>
    <property type="molecule type" value="Genomic_DNA"/>
</dbReference>
<dbReference type="EC" id="3.2.1.39" evidence="5"/>
<evidence type="ECO:0000256" key="16">
    <source>
        <dbReference type="ARBA" id="ARBA00023326"/>
    </source>
</evidence>
<dbReference type="GO" id="GO:0009277">
    <property type="term" value="C:fungal-type cell wall"/>
    <property type="evidence" value="ECO:0007669"/>
    <property type="project" value="TreeGrafter"/>
</dbReference>
<keyword evidence="22" id="KW-0812">Transmembrane</keyword>
<feature type="compositionally biased region" description="Low complexity" evidence="21">
    <location>
        <begin position="87"/>
        <end position="106"/>
    </location>
</feature>
<comment type="similarity">
    <text evidence="4 20">Belongs to the glycosyl hydrolase 17 family.</text>
</comment>
<keyword evidence="12 22" id="KW-0472">Membrane</keyword>
<feature type="compositionally biased region" description="Polar residues" evidence="21">
    <location>
        <begin position="56"/>
        <end position="68"/>
    </location>
</feature>
<evidence type="ECO:0000256" key="19">
    <source>
        <dbReference type="ARBA" id="ARBA00043078"/>
    </source>
</evidence>
<protein>
    <recommendedName>
        <fullName evidence="5">glucan endo-1,3-beta-D-glucosidase</fullName>
        <ecNumber evidence="5">3.2.1.39</ecNumber>
    </recommendedName>
    <alternativeName>
        <fullName evidence="19">Endo-1,3-beta-glucanase btgC</fullName>
    </alternativeName>
    <alternativeName>
        <fullName evidence="18">Laminarinase btgC</fullName>
    </alternativeName>
</protein>
<evidence type="ECO:0000256" key="14">
    <source>
        <dbReference type="ARBA" id="ARBA00023277"/>
    </source>
</evidence>
<evidence type="ECO:0000256" key="11">
    <source>
        <dbReference type="ARBA" id="ARBA00022968"/>
    </source>
</evidence>
<evidence type="ECO:0000256" key="9">
    <source>
        <dbReference type="ARBA" id="ARBA00022729"/>
    </source>
</evidence>
<keyword evidence="16" id="KW-0624">Polysaccharide degradation</keyword>
<reference evidence="23" key="1">
    <citation type="submission" date="2021-03" db="EMBL/GenBank/DDBJ databases">
        <authorList>
            <person name="Tagirdzhanova G."/>
        </authorList>
    </citation>
    <scope>NUCLEOTIDE SEQUENCE</scope>
</reference>
<evidence type="ECO:0000256" key="18">
    <source>
        <dbReference type="ARBA" id="ARBA00042373"/>
    </source>
</evidence>
<feature type="region of interest" description="Disordered" evidence="21">
    <location>
        <begin position="1"/>
        <end position="120"/>
    </location>
</feature>
<evidence type="ECO:0000256" key="5">
    <source>
        <dbReference type="ARBA" id="ARBA00012780"/>
    </source>
</evidence>
<dbReference type="AlphaFoldDB" id="A0A8H3ENL7"/>
<comment type="caution">
    <text evidence="23">The sequence shown here is derived from an EMBL/GenBank/DDBJ whole genome shotgun (WGS) entry which is preliminary data.</text>
</comment>
<evidence type="ECO:0000313" key="23">
    <source>
        <dbReference type="EMBL" id="CAF9908748.1"/>
    </source>
</evidence>
<keyword evidence="11" id="KW-0735">Signal-anchor</keyword>
<dbReference type="Proteomes" id="UP000664169">
    <property type="component" value="Unassembled WGS sequence"/>
</dbReference>
<proteinExistence type="inferred from homology"/>
<keyword evidence="7" id="KW-0134">Cell wall</keyword>
<keyword evidence="15" id="KW-0961">Cell wall biogenesis/degradation</keyword>
<feature type="region of interest" description="Disordered" evidence="21">
    <location>
        <begin position="146"/>
        <end position="165"/>
    </location>
</feature>
<evidence type="ECO:0000256" key="7">
    <source>
        <dbReference type="ARBA" id="ARBA00022512"/>
    </source>
</evidence>
<keyword evidence="6" id="KW-1003">Cell membrane</keyword>
<dbReference type="GO" id="GO:0071555">
    <property type="term" value="P:cell wall organization"/>
    <property type="evidence" value="ECO:0007669"/>
    <property type="project" value="UniProtKB-KW"/>
</dbReference>
<comment type="function">
    <text evidence="17">Glucanases play a role in cell expansion during growth, in cell-cell fusion during mating, and in spore release during sporulation. This enzyme may be involved in beta-glucan degradation. Active on laminarin and lichenan.</text>
</comment>
<organism evidence="23 24">
    <name type="scientific">Gomphillus americanus</name>
    <dbReference type="NCBI Taxonomy" id="1940652"/>
    <lineage>
        <taxon>Eukaryota</taxon>
        <taxon>Fungi</taxon>
        <taxon>Dikarya</taxon>
        <taxon>Ascomycota</taxon>
        <taxon>Pezizomycotina</taxon>
        <taxon>Lecanoromycetes</taxon>
        <taxon>OSLEUM clade</taxon>
        <taxon>Ostropomycetidae</taxon>
        <taxon>Ostropales</taxon>
        <taxon>Graphidaceae</taxon>
        <taxon>Gomphilloideae</taxon>
        <taxon>Gomphillus</taxon>
    </lineage>
</organism>
<dbReference type="InterPro" id="IPR017853">
    <property type="entry name" value="GH"/>
</dbReference>
<dbReference type="GO" id="GO:0000272">
    <property type="term" value="P:polysaccharide catabolic process"/>
    <property type="evidence" value="ECO:0007669"/>
    <property type="project" value="UniProtKB-KW"/>
</dbReference>
<evidence type="ECO:0000256" key="8">
    <source>
        <dbReference type="ARBA" id="ARBA00022525"/>
    </source>
</evidence>
<keyword evidence="22" id="KW-1133">Transmembrane helix</keyword>
<evidence type="ECO:0000313" key="24">
    <source>
        <dbReference type="Proteomes" id="UP000664169"/>
    </source>
</evidence>
<evidence type="ECO:0000256" key="3">
    <source>
        <dbReference type="ARBA" id="ARBA00004401"/>
    </source>
</evidence>
<keyword evidence="9" id="KW-0732">Signal</keyword>
<evidence type="ECO:0000256" key="10">
    <source>
        <dbReference type="ARBA" id="ARBA00022801"/>
    </source>
</evidence>
<dbReference type="GO" id="GO:0042973">
    <property type="term" value="F:glucan endo-1,3-beta-D-glucosidase activity"/>
    <property type="evidence" value="ECO:0007669"/>
    <property type="project" value="UniProtKB-EC"/>
</dbReference>
<dbReference type="InterPro" id="IPR050732">
    <property type="entry name" value="Beta-glucan_modifiers"/>
</dbReference>
<evidence type="ECO:0000256" key="2">
    <source>
        <dbReference type="ARBA" id="ARBA00004191"/>
    </source>
</evidence>
<dbReference type="InterPro" id="IPR000490">
    <property type="entry name" value="Glyco_hydro_17"/>
</dbReference>
<comment type="subcellular location">
    <subcellularLocation>
        <location evidence="3">Cell membrane</location>
        <topology evidence="3">Single-pass type II membrane protein</topology>
    </subcellularLocation>
    <subcellularLocation>
        <location evidence="2">Secreted</location>
        <location evidence="2">Cell wall</location>
    </subcellularLocation>
</comment>
<dbReference type="Pfam" id="PF00332">
    <property type="entry name" value="Glyco_hydro_17"/>
    <property type="match status" value="1"/>
</dbReference>
<name>A0A8H3ENL7_9LECA</name>
<dbReference type="Gene3D" id="3.20.20.80">
    <property type="entry name" value="Glycosidases"/>
    <property type="match status" value="1"/>
</dbReference>
<keyword evidence="8" id="KW-0964">Secreted</keyword>
<accession>A0A8H3ENL7</accession>
<feature type="compositionally biased region" description="Low complexity" evidence="21">
    <location>
        <begin position="42"/>
        <end position="55"/>
    </location>
</feature>
<dbReference type="GO" id="GO:0005576">
    <property type="term" value="C:extracellular region"/>
    <property type="evidence" value="ECO:0007669"/>
    <property type="project" value="TreeGrafter"/>
</dbReference>
<dbReference type="PANTHER" id="PTHR16631:SF17">
    <property type="entry name" value="GLUCAN ENDO-1,3-BETA-GLUCOSIDASE BTGC"/>
    <property type="match status" value="1"/>
</dbReference>
<evidence type="ECO:0000256" key="13">
    <source>
        <dbReference type="ARBA" id="ARBA00023180"/>
    </source>
</evidence>